<proteinExistence type="predicted"/>
<organism evidence="2 3">
    <name type="scientific">Ridgeia piscesae</name>
    <name type="common">Tubeworm</name>
    <dbReference type="NCBI Taxonomy" id="27915"/>
    <lineage>
        <taxon>Eukaryota</taxon>
        <taxon>Metazoa</taxon>
        <taxon>Spiralia</taxon>
        <taxon>Lophotrochozoa</taxon>
        <taxon>Annelida</taxon>
        <taxon>Polychaeta</taxon>
        <taxon>Sedentaria</taxon>
        <taxon>Canalipalpata</taxon>
        <taxon>Sabellida</taxon>
        <taxon>Siboglinidae</taxon>
        <taxon>Ridgeia</taxon>
    </lineage>
</organism>
<dbReference type="AlphaFoldDB" id="A0AAD9KKM1"/>
<keyword evidence="1" id="KW-0732">Signal</keyword>
<feature type="signal peptide" evidence="1">
    <location>
        <begin position="1"/>
        <end position="31"/>
    </location>
</feature>
<gene>
    <name evidence="2" type="ORF">NP493_920g00107</name>
</gene>
<evidence type="ECO:0000256" key="1">
    <source>
        <dbReference type="SAM" id="SignalP"/>
    </source>
</evidence>
<protein>
    <submittedName>
        <fullName evidence="2">Uncharacterized protein</fullName>
    </submittedName>
</protein>
<sequence>MFLGSAMLQIFGMRRLILVVLVGSCLMETYAGRINTNTVRGFKDGKRYLKNGQKIIMTEMQECRVFCIKKYYNCYEKNQCALKKNEHRVKYCRKLYTDCMAYCKYMIRRMEIDDFPPFLVDDRK</sequence>
<accession>A0AAD9KKM1</accession>
<evidence type="ECO:0000313" key="2">
    <source>
        <dbReference type="EMBL" id="KAK2172907.1"/>
    </source>
</evidence>
<dbReference type="Proteomes" id="UP001209878">
    <property type="component" value="Unassembled WGS sequence"/>
</dbReference>
<dbReference type="EMBL" id="JAODUO010000919">
    <property type="protein sequence ID" value="KAK2172907.1"/>
    <property type="molecule type" value="Genomic_DNA"/>
</dbReference>
<reference evidence="2" key="1">
    <citation type="journal article" date="2023" name="Mol. Biol. Evol.">
        <title>Third-Generation Sequencing Reveals the Adaptive Role of the Epigenome in Three Deep-Sea Polychaetes.</title>
        <authorList>
            <person name="Perez M."/>
            <person name="Aroh O."/>
            <person name="Sun Y."/>
            <person name="Lan Y."/>
            <person name="Juniper S.K."/>
            <person name="Young C.R."/>
            <person name="Angers B."/>
            <person name="Qian P.Y."/>
        </authorList>
    </citation>
    <scope>NUCLEOTIDE SEQUENCE</scope>
    <source>
        <strain evidence="2">R07B-5</strain>
    </source>
</reference>
<comment type="caution">
    <text evidence="2">The sequence shown here is derived from an EMBL/GenBank/DDBJ whole genome shotgun (WGS) entry which is preliminary data.</text>
</comment>
<evidence type="ECO:0000313" key="3">
    <source>
        <dbReference type="Proteomes" id="UP001209878"/>
    </source>
</evidence>
<name>A0AAD9KKM1_RIDPI</name>
<keyword evidence="3" id="KW-1185">Reference proteome</keyword>
<feature type="chain" id="PRO_5041999603" evidence="1">
    <location>
        <begin position="32"/>
        <end position="124"/>
    </location>
</feature>